<sequence>MLNGPLLRQQQGYWTSLLGISWKRHVLHGLNYSSTNVRFVMRTQN</sequence>
<organism evidence="1 2">
    <name type="scientific">Musa acuminata subsp. malaccensis</name>
    <name type="common">Wild banana</name>
    <name type="synonym">Musa malaccensis</name>
    <dbReference type="NCBI Taxonomy" id="214687"/>
    <lineage>
        <taxon>Eukaryota</taxon>
        <taxon>Viridiplantae</taxon>
        <taxon>Streptophyta</taxon>
        <taxon>Embryophyta</taxon>
        <taxon>Tracheophyta</taxon>
        <taxon>Spermatophyta</taxon>
        <taxon>Magnoliopsida</taxon>
        <taxon>Liliopsida</taxon>
        <taxon>Zingiberales</taxon>
        <taxon>Musaceae</taxon>
        <taxon>Musa</taxon>
    </lineage>
</organism>
<dbReference type="Gramene" id="Ma02_t18660.1">
    <property type="protein sequence ID" value="Ma02_p18660.1"/>
    <property type="gene ID" value="Ma02_g18660"/>
</dbReference>
<dbReference type="AlphaFoldDB" id="A0A804I498"/>
<evidence type="ECO:0000313" key="1">
    <source>
        <dbReference type="EnsemblPlants" id="Ma02_p18660.1"/>
    </source>
</evidence>
<dbReference type="EnsemblPlants" id="Ma02_t18660.1">
    <property type="protein sequence ID" value="Ma02_p18660.1"/>
    <property type="gene ID" value="Ma02_g18660"/>
</dbReference>
<evidence type="ECO:0000313" key="2">
    <source>
        <dbReference type="Proteomes" id="UP000012960"/>
    </source>
</evidence>
<name>A0A804I498_MUSAM</name>
<proteinExistence type="predicted"/>
<accession>A0A804I498</accession>
<dbReference type="InParanoid" id="A0A804I498"/>
<dbReference type="Proteomes" id="UP000012960">
    <property type="component" value="Unplaced"/>
</dbReference>
<keyword evidence="2" id="KW-1185">Reference proteome</keyword>
<protein>
    <submittedName>
        <fullName evidence="1">Uncharacterized protein</fullName>
    </submittedName>
</protein>
<reference evidence="1" key="1">
    <citation type="submission" date="2021-05" db="UniProtKB">
        <authorList>
            <consortium name="EnsemblPlants"/>
        </authorList>
    </citation>
    <scope>IDENTIFICATION</scope>
    <source>
        <strain evidence="1">subsp. malaccensis</strain>
    </source>
</reference>